<evidence type="ECO:0000313" key="2">
    <source>
        <dbReference type="Proteomes" id="UP000257144"/>
    </source>
</evidence>
<evidence type="ECO:0000313" key="1">
    <source>
        <dbReference type="EMBL" id="RDU38828.1"/>
    </source>
</evidence>
<sequence>MPAWVIGSVVGAWVLLFIIEEAGQFFWKRYVEDEPVNSRRGRHRAARMQWAAGLLERVKSEGAAKAGWERKHILRENAARFIGTIQGKIASLLGRVRSHPLWQRLLRSVGQFFKKRSEAIGNMRSHPFWERLAQSVGQFFQKGSDALRKVRTHPIWRKPRQDMSLFSRNTVKNVRPHPYWERLPQFVGQFFKKAFEKTRSRQLWQSRMFFVKTAQIKARISKILTTAKSGFATAKAWGIGLKNWTNAKIRTGLKSLELLLVKAVKLCIAGASTVIRKYRKSSTHL</sequence>
<dbReference type="AlphaFoldDB" id="A0A3D8GWK4"/>
<reference evidence="1 2" key="1">
    <citation type="submission" date="2018-07" db="EMBL/GenBank/DDBJ databases">
        <title>Bacillus sp. YLB-04 draft genome sequence.</title>
        <authorList>
            <person name="Yu L."/>
            <person name="Tang X."/>
        </authorList>
    </citation>
    <scope>NUCLEOTIDE SEQUENCE [LARGE SCALE GENOMIC DNA]</scope>
    <source>
        <strain evidence="1 2">YLB-04</strain>
    </source>
</reference>
<dbReference type="OrthoDB" id="9879160at2"/>
<dbReference type="Proteomes" id="UP000257144">
    <property type="component" value="Unassembled WGS sequence"/>
</dbReference>
<proteinExistence type="predicted"/>
<accession>A0A3D8GWK4</accession>
<protein>
    <submittedName>
        <fullName evidence="1">Uncharacterized protein</fullName>
    </submittedName>
</protein>
<keyword evidence="2" id="KW-1185">Reference proteome</keyword>
<comment type="caution">
    <text evidence="1">The sequence shown here is derived from an EMBL/GenBank/DDBJ whole genome shotgun (WGS) entry which is preliminary data.</text>
</comment>
<dbReference type="EMBL" id="QNQT01000001">
    <property type="protein sequence ID" value="RDU38828.1"/>
    <property type="molecule type" value="Genomic_DNA"/>
</dbReference>
<dbReference type="RefSeq" id="WP_115450743.1">
    <property type="nucleotide sequence ID" value="NZ_QNQT01000001.1"/>
</dbReference>
<gene>
    <name evidence="1" type="ORF">DRW41_04525</name>
</gene>
<organism evidence="1 2">
    <name type="scientific">Neobacillus piezotolerans</name>
    <dbReference type="NCBI Taxonomy" id="2259171"/>
    <lineage>
        <taxon>Bacteria</taxon>
        <taxon>Bacillati</taxon>
        <taxon>Bacillota</taxon>
        <taxon>Bacilli</taxon>
        <taxon>Bacillales</taxon>
        <taxon>Bacillaceae</taxon>
        <taxon>Neobacillus</taxon>
    </lineage>
</organism>
<name>A0A3D8GWK4_9BACI</name>